<dbReference type="AlphaFoldDB" id="A0A373F5G8"/>
<gene>
    <name evidence="1" type="ORF">DZC30_21890</name>
</gene>
<organism evidence="1 2">
    <name type="scientific">Comamonas testosteroni</name>
    <name type="common">Pseudomonas testosteroni</name>
    <dbReference type="NCBI Taxonomy" id="285"/>
    <lineage>
        <taxon>Bacteria</taxon>
        <taxon>Pseudomonadati</taxon>
        <taxon>Pseudomonadota</taxon>
        <taxon>Betaproteobacteria</taxon>
        <taxon>Burkholderiales</taxon>
        <taxon>Comamonadaceae</taxon>
        <taxon>Comamonas</taxon>
    </lineage>
</organism>
<proteinExistence type="predicted"/>
<accession>A0A373F5G8</accession>
<evidence type="ECO:0000313" key="2">
    <source>
        <dbReference type="Proteomes" id="UP000261948"/>
    </source>
</evidence>
<comment type="caution">
    <text evidence="1">The sequence shown here is derived from an EMBL/GenBank/DDBJ whole genome shotgun (WGS) entry which is preliminary data.</text>
</comment>
<dbReference type="EMBL" id="QURR01000052">
    <property type="protein sequence ID" value="RGE39414.1"/>
    <property type="molecule type" value="Genomic_DNA"/>
</dbReference>
<reference evidence="1 2" key="1">
    <citation type="submission" date="2018-08" db="EMBL/GenBank/DDBJ databases">
        <title>Comamonas testosteroni strain SWCO2.</title>
        <authorList>
            <person name="Jiang N."/>
            <person name="Zhang X.Z."/>
        </authorList>
    </citation>
    <scope>NUCLEOTIDE SEQUENCE [LARGE SCALE GENOMIC DNA]</scope>
    <source>
        <strain evidence="1 2">SWCO2</strain>
    </source>
</reference>
<sequence length="144" mass="16018">MSQDFQPLKLTQATTDLQLELGRLLLQSTQGQLELLQRRVERNLGEAKACMDSLQRPASGSLPAGLSADFWTDLAQRQWAQRQEEVEKITQNQASFATGMQQALMCWWQAATHSAAYSGALPAADWLKPWLALQTTSPATTQKD</sequence>
<dbReference type="Proteomes" id="UP000261948">
    <property type="component" value="Unassembled WGS sequence"/>
</dbReference>
<evidence type="ECO:0008006" key="3">
    <source>
        <dbReference type="Google" id="ProtNLM"/>
    </source>
</evidence>
<evidence type="ECO:0000313" key="1">
    <source>
        <dbReference type="EMBL" id="RGE39414.1"/>
    </source>
</evidence>
<name>A0A373F5G8_COMTE</name>
<protein>
    <recommendedName>
        <fullName evidence="3">Phasin domain-containing protein</fullName>
    </recommendedName>
</protein>
<keyword evidence="2" id="KW-1185">Reference proteome</keyword>